<comment type="caution">
    <text evidence="1">The sequence shown here is derived from an EMBL/GenBank/DDBJ whole genome shotgun (WGS) entry which is preliminary data.</text>
</comment>
<protein>
    <submittedName>
        <fullName evidence="1">Uncharacterized protein</fullName>
    </submittedName>
</protein>
<sequence length="60" mass="6906">MMSMCNKMHKMSHPCEHEGENQKELLISALHSFSLSYGFILLDFPSKVFNEAILTLLYSI</sequence>
<proteinExistence type="predicted"/>
<accession>A0AAP0HL14</accession>
<organism evidence="1 2">
    <name type="scientific">Stephania cephalantha</name>
    <dbReference type="NCBI Taxonomy" id="152367"/>
    <lineage>
        <taxon>Eukaryota</taxon>
        <taxon>Viridiplantae</taxon>
        <taxon>Streptophyta</taxon>
        <taxon>Embryophyta</taxon>
        <taxon>Tracheophyta</taxon>
        <taxon>Spermatophyta</taxon>
        <taxon>Magnoliopsida</taxon>
        <taxon>Ranunculales</taxon>
        <taxon>Menispermaceae</taxon>
        <taxon>Menispermoideae</taxon>
        <taxon>Cissampelideae</taxon>
        <taxon>Stephania</taxon>
    </lineage>
</organism>
<name>A0AAP0HL14_9MAGN</name>
<evidence type="ECO:0000313" key="1">
    <source>
        <dbReference type="EMBL" id="KAK9088306.1"/>
    </source>
</evidence>
<dbReference type="EMBL" id="JBBNAG010000012">
    <property type="protein sequence ID" value="KAK9088306.1"/>
    <property type="molecule type" value="Genomic_DNA"/>
</dbReference>
<dbReference type="AlphaFoldDB" id="A0AAP0HL14"/>
<gene>
    <name evidence="1" type="ORF">Scep_027388</name>
</gene>
<reference evidence="1 2" key="1">
    <citation type="submission" date="2024-01" db="EMBL/GenBank/DDBJ databases">
        <title>Genome assemblies of Stephania.</title>
        <authorList>
            <person name="Yang L."/>
        </authorList>
    </citation>
    <scope>NUCLEOTIDE SEQUENCE [LARGE SCALE GENOMIC DNA]</scope>
    <source>
        <strain evidence="1">JXDWG</strain>
        <tissue evidence="1">Leaf</tissue>
    </source>
</reference>
<keyword evidence="2" id="KW-1185">Reference proteome</keyword>
<dbReference type="Proteomes" id="UP001419268">
    <property type="component" value="Unassembled WGS sequence"/>
</dbReference>
<evidence type="ECO:0000313" key="2">
    <source>
        <dbReference type="Proteomes" id="UP001419268"/>
    </source>
</evidence>